<dbReference type="RefSeq" id="WP_284875016.1">
    <property type="nucleotide sequence ID" value="NZ_CP126970.1"/>
</dbReference>
<name>A0ABY8VL98_9CORY</name>
<evidence type="ECO:0008006" key="3">
    <source>
        <dbReference type="Google" id="ProtNLM"/>
    </source>
</evidence>
<accession>A0ABY8VL98</accession>
<proteinExistence type="predicted"/>
<reference evidence="1 2" key="1">
    <citation type="submission" date="2023-05" db="EMBL/GenBank/DDBJ databases">
        <title>Corynebacterium suedekumii sp. nov. and Corynebacterium breve sp. nov. isolated from raw cow's milk.</title>
        <authorList>
            <person name="Baer M.K."/>
            <person name="Mehl L."/>
            <person name="Hellmuth R."/>
            <person name="Marke G."/>
            <person name="Lipski A."/>
        </authorList>
    </citation>
    <scope>NUCLEOTIDE SEQUENCE [LARGE SCALE GENOMIC DNA]</scope>
    <source>
        <strain evidence="1 2">LM112</strain>
    </source>
</reference>
<gene>
    <name evidence="1" type="ORF">QP029_00685</name>
</gene>
<keyword evidence="2" id="KW-1185">Reference proteome</keyword>
<evidence type="ECO:0000313" key="2">
    <source>
        <dbReference type="Proteomes" id="UP001238805"/>
    </source>
</evidence>
<dbReference type="Proteomes" id="UP001238805">
    <property type="component" value="Chromosome"/>
</dbReference>
<protein>
    <recommendedName>
        <fullName evidence="3">DUF559 domain-containing protein</fullName>
    </recommendedName>
</protein>
<dbReference type="EMBL" id="CP126970">
    <property type="protein sequence ID" value="WIM70426.1"/>
    <property type="molecule type" value="Genomic_DNA"/>
</dbReference>
<evidence type="ECO:0000313" key="1">
    <source>
        <dbReference type="EMBL" id="WIM70426.1"/>
    </source>
</evidence>
<organism evidence="1 2">
    <name type="scientific">Corynebacterium suedekumii</name>
    <dbReference type="NCBI Taxonomy" id="3049801"/>
    <lineage>
        <taxon>Bacteria</taxon>
        <taxon>Bacillati</taxon>
        <taxon>Actinomycetota</taxon>
        <taxon>Actinomycetes</taxon>
        <taxon>Mycobacteriales</taxon>
        <taxon>Corynebacteriaceae</taxon>
        <taxon>Corynebacterium</taxon>
    </lineage>
</organism>
<sequence length="90" mass="10101">MNHGITYRVDLLINGWLVVEVDGEMKYRGAFGVTPDEAIRRERRREKEIQNLGYVVLRISAADLRDPAGFLTLIADTLANTTVPAHLVHA</sequence>
<dbReference type="Gene3D" id="3.40.960.10">
    <property type="entry name" value="VSR Endonuclease"/>
    <property type="match status" value="1"/>
</dbReference>